<dbReference type="SUPFAM" id="SSF56672">
    <property type="entry name" value="DNA/RNA polymerases"/>
    <property type="match status" value="1"/>
</dbReference>
<gene>
    <name evidence="3" type="ORF">FSB_LOCUS5823</name>
</gene>
<dbReference type="CDD" id="cd09272">
    <property type="entry name" value="RNase_HI_RT_Ty1"/>
    <property type="match status" value="1"/>
</dbReference>
<accession>A0A2N9ETC5</accession>
<feature type="domain" description="Retrotransposon Copia-like N-terminal" evidence="2">
    <location>
        <begin position="39"/>
        <end position="73"/>
    </location>
</feature>
<dbReference type="PANTHER" id="PTHR11439:SF494">
    <property type="entry name" value="CYSTEINE-RICH RLK (RECEPTOR-LIKE PROTEIN KINASE) 8"/>
    <property type="match status" value="1"/>
</dbReference>
<evidence type="ECO:0008006" key="4">
    <source>
        <dbReference type="Google" id="ProtNLM"/>
    </source>
</evidence>
<dbReference type="Pfam" id="PF07727">
    <property type="entry name" value="RVT_2"/>
    <property type="match status" value="2"/>
</dbReference>
<sequence length="708" mass="79029">MVSIEPIPSYSTTTNQTTSNTILVPIENSQSPYYLNNGDNPGIRIVPDPLTRDNYQAWRRSMTIALSAKKKLGRFGMIYNKGIVKAMALGFTISSRQLLLSSKITCLTLMDYQHYDYVHSFLIGLIDSFAPVRGQILLMEPLPNINKGHIVDKCYKLHGHPPGFRSKGKYIAVANQVSSSAIPSSDSTDNAQSIPNLATMSVQCPTIAQYADCFRHNKSILVSDSHNHQACHFNFSHTTSFQYGRTKFDPRAKACAFLGYPFGVKGTSYPLSTSLSYDHLSPAHRSFALSVIAISEPSSFLQANQSPHWQKAMLTELAALEANNTWTLTPLPPGKHPIGCKWVYKVKLKVDGSLERNKARLVTKGYTQQEGLDYSETFSPVTKFSTVRTLFAIASVKNWSLIQLDVNNAFLNGDLVEEVYMALPPGFPSNGENNLVCKLNKSLYGLKQASRQWFAKFSSTILKQDVILIASNDMPSIHALKDSLHAEFKLKDLGNLKYFLGLEVSRSTKGISLCQRKYALDILSNSGMLALKPVATPMEQNLKISQSTGDLLDDPSTYRRLVGRLLYLTVTRPNISYSVQRLNQFMSKPTSAHLTTANRVLRYIKGTSAQGLFFPSHSSLQLKAFLDSDWAGCPEAKYQAMASMVCELMWLLPLLNELHAHHSKEALLFCDSQAAIHIAANLVYHERTKHIELDCHLIKEKIQAEHFM</sequence>
<feature type="domain" description="Reverse transcriptase Ty1/copia-type" evidence="1">
    <location>
        <begin position="465"/>
        <end position="539"/>
    </location>
</feature>
<feature type="domain" description="Reverse transcriptase Ty1/copia-type" evidence="1">
    <location>
        <begin position="323"/>
        <end position="463"/>
    </location>
</feature>
<evidence type="ECO:0000313" key="3">
    <source>
        <dbReference type="EMBL" id="SPC77941.1"/>
    </source>
</evidence>
<proteinExistence type="predicted"/>
<evidence type="ECO:0000259" key="1">
    <source>
        <dbReference type="Pfam" id="PF07727"/>
    </source>
</evidence>
<dbReference type="InterPro" id="IPR043502">
    <property type="entry name" value="DNA/RNA_pol_sf"/>
</dbReference>
<dbReference type="InterPro" id="IPR013103">
    <property type="entry name" value="RVT_2"/>
</dbReference>
<evidence type="ECO:0000259" key="2">
    <source>
        <dbReference type="Pfam" id="PF14244"/>
    </source>
</evidence>
<protein>
    <recommendedName>
        <fullName evidence="4">Reverse transcriptase Ty1/copia-type domain-containing protein</fullName>
    </recommendedName>
</protein>
<organism evidence="3">
    <name type="scientific">Fagus sylvatica</name>
    <name type="common">Beechnut</name>
    <dbReference type="NCBI Taxonomy" id="28930"/>
    <lineage>
        <taxon>Eukaryota</taxon>
        <taxon>Viridiplantae</taxon>
        <taxon>Streptophyta</taxon>
        <taxon>Embryophyta</taxon>
        <taxon>Tracheophyta</taxon>
        <taxon>Spermatophyta</taxon>
        <taxon>Magnoliopsida</taxon>
        <taxon>eudicotyledons</taxon>
        <taxon>Gunneridae</taxon>
        <taxon>Pentapetalae</taxon>
        <taxon>rosids</taxon>
        <taxon>fabids</taxon>
        <taxon>Fagales</taxon>
        <taxon>Fagaceae</taxon>
        <taxon>Fagus</taxon>
    </lineage>
</organism>
<dbReference type="AlphaFoldDB" id="A0A2N9ETC5"/>
<dbReference type="Pfam" id="PF14244">
    <property type="entry name" value="Retrotran_gag_3"/>
    <property type="match status" value="1"/>
</dbReference>
<dbReference type="PANTHER" id="PTHR11439">
    <property type="entry name" value="GAG-POL-RELATED RETROTRANSPOSON"/>
    <property type="match status" value="1"/>
</dbReference>
<dbReference type="EMBL" id="OIVN01000302">
    <property type="protein sequence ID" value="SPC77941.1"/>
    <property type="molecule type" value="Genomic_DNA"/>
</dbReference>
<reference evidence="3" key="1">
    <citation type="submission" date="2018-02" db="EMBL/GenBank/DDBJ databases">
        <authorList>
            <person name="Cohen D.B."/>
            <person name="Kent A.D."/>
        </authorList>
    </citation>
    <scope>NUCLEOTIDE SEQUENCE</scope>
</reference>
<dbReference type="InterPro" id="IPR029472">
    <property type="entry name" value="Copia-like_N"/>
</dbReference>
<name>A0A2N9ETC5_FAGSY</name>